<feature type="domain" description="KIB1-4 beta-propeller" evidence="5">
    <location>
        <begin position="29"/>
        <end position="235"/>
    </location>
</feature>
<dbReference type="AlphaFoldDB" id="A0A834TW35"/>
<reference evidence="6" key="1">
    <citation type="submission" date="2020-09" db="EMBL/GenBank/DDBJ databases">
        <title>Genome-Enabled Discovery of Anthraquinone Biosynthesis in Senna tora.</title>
        <authorList>
            <person name="Kang S.-H."/>
            <person name="Pandey R.P."/>
            <person name="Lee C.-M."/>
            <person name="Sim J.-S."/>
            <person name="Jeong J.-T."/>
            <person name="Choi B.-S."/>
            <person name="Jung M."/>
            <person name="Ginzburg D."/>
            <person name="Zhao K."/>
            <person name="Won S.Y."/>
            <person name="Oh T.-J."/>
            <person name="Yu Y."/>
            <person name="Kim N.-H."/>
            <person name="Lee O.R."/>
            <person name="Lee T.-H."/>
            <person name="Bashyal P."/>
            <person name="Kim T.-S."/>
            <person name="Lee W.-H."/>
            <person name="Kawkins C."/>
            <person name="Kim C.-K."/>
            <person name="Kim J.S."/>
            <person name="Ahn B.O."/>
            <person name="Rhee S.Y."/>
            <person name="Sohng J.K."/>
        </authorList>
    </citation>
    <scope>NUCLEOTIDE SEQUENCE</scope>
    <source>
        <tissue evidence="6">Leaf</tissue>
    </source>
</reference>
<feature type="region of interest" description="Disordered" evidence="4">
    <location>
        <begin position="1"/>
        <end position="25"/>
    </location>
</feature>
<dbReference type="OrthoDB" id="337735at2759"/>
<evidence type="ECO:0000256" key="4">
    <source>
        <dbReference type="SAM" id="MobiDB-lite"/>
    </source>
</evidence>
<dbReference type="SUPFAM" id="SSF47954">
    <property type="entry name" value="Cyclin-like"/>
    <property type="match status" value="1"/>
</dbReference>
<gene>
    <name evidence="6" type="ORF">G2W53_016463</name>
</gene>
<comment type="similarity">
    <text evidence="1">Belongs to the cyclin family. Cyclin U/P subfamily.</text>
</comment>
<proteinExistence type="inferred from homology"/>
<evidence type="ECO:0000256" key="3">
    <source>
        <dbReference type="ARBA" id="ARBA00023306"/>
    </source>
</evidence>
<dbReference type="EMBL" id="JAAIUW010000006">
    <property type="protein sequence ID" value="KAF7825299.1"/>
    <property type="molecule type" value="Genomic_DNA"/>
</dbReference>
<dbReference type="Pfam" id="PF03478">
    <property type="entry name" value="Beta-prop_KIB1-4"/>
    <property type="match status" value="1"/>
</dbReference>
<dbReference type="Proteomes" id="UP000634136">
    <property type="component" value="Unassembled WGS sequence"/>
</dbReference>
<comment type="caution">
    <text evidence="6">The sequence shown here is derived from an EMBL/GenBank/DDBJ whole genome shotgun (WGS) entry which is preliminary data.</text>
</comment>
<accession>A0A834TW35</accession>
<protein>
    <submittedName>
        <fullName evidence="6">Cyclin-U2-1-like</fullName>
    </submittedName>
</protein>
<dbReference type="GO" id="GO:0019901">
    <property type="term" value="F:protein kinase binding"/>
    <property type="evidence" value="ECO:0007669"/>
    <property type="project" value="InterPro"/>
</dbReference>
<evidence type="ECO:0000256" key="2">
    <source>
        <dbReference type="ARBA" id="ARBA00022618"/>
    </source>
</evidence>
<keyword evidence="2" id="KW-0132">Cell division</keyword>
<sequence>MELWRQSDRGGSVGRMKSEKKELTSPEGCKIMLPSSRTIPVPRRFASKILKQVVASCAPESPGCIVAALVHNPKSTKLVFRRIRDESWTLIKDGGAEHEDFLSIAFHNNKLYAVNRYGREYIMIFRFGESDSTTVTSQRLITVLNPPRYNEFIDAYSLNGFKFQSDYDSYYLGVDQVEGEVFMVIQRVDKYIPSNRSFFPCSRAKGFEVFKLDLNGPRWTPVNDLGDRLLLLDCKGVKEDSNTPLVINVLASLIERNISRTERIVKNCSWALSKSIRTNIFDSREIPDMTIQSYLERIFRYTRAGPSVYVVAYVYIDRFCHNNPEFRINASNVHRLLITTIMVASKYVEDMNYRNSYFARVGGLKTNELNELEVEFLFLMGFKLHVNVSVFESYCCHLEREVSIGGGYHIERTLRCAEEMKTKHREERDYTHIIARVML</sequence>
<evidence type="ECO:0000313" key="6">
    <source>
        <dbReference type="EMBL" id="KAF7825299.1"/>
    </source>
</evidence>
<evidence type="ECO:0000256" key="1">
    <source>
        <dbReference type="ARBA" id="ARBA00007215"/>
    </source>
</evidence>
<dbReference type="InterPro" id="IPR013922">
    <property type="entry name" value="Cyclin_PHO80-like"/>
</dbReference>
<dbReference type="CDD" id="cd20604">
    <property type="entry name" value="CYCLIN_AtCycU-like"/>
    <property type="match status" value="1"/>
</dbReference>
<dbReference type="GO" id="GO:0051301">
    <property type="term" value="P:cell division"/>
    <property type="evidence" value="ECO:0007669"/>
    <property type="project" value="UniProtKB-KW"/>
</dbReference>
<name>A0A834TW35_9FABA</name>
<keyword evidence="7" id="KW-1185">Reference proteome</keyword>
<dbReference type="PANTHER" id="PTHR15615">
    <property type="match status" value="1"/>
</dbReference>
<evidence type="ECO:0000313" key="7">
    <source>
        <dbReference type="Proteomes" id="UP000634136"/>
    </source>
</evidence>
<dbReference type="Gene3D" id="1.10.472.10">
    <property type="entry name" value="Cyclin-like"/>
    <property type="match status" value="1"/>
</dbReference>
<organism evidence="6 7">
    <name type="scientific">Senna tora</name>
    <dbReference type="NCBI Taxonomy" id="362788"/>
    <lineage>
        <taxon>Eukaryota</taxon>
        <taxon>Viridiplantae</taxon>
        <taxon>Streptophyta</taxon>
        <taxon>Embryophyta</taxon>
        <taxon>Tracheophyta</taxon>
        <taxon>Spermatophyta</taxon>
        <taxon>Magnoliopsida</taxon>
        <taxon>eudicotyledons</taxon>
        <taxon>Gunneridae</taxon>
        <taxon>Pentapetalae</taxon>
        <taxon>rosids</taxon>
        <taxon>fabids</taxon>
        <taxon>Fabales</taxon>
        <taxon>Fabaceae</taxon>
        <taxon>Caesalpinioideae</taxon>
        <taxon>Cassia clade</taxon>
        <taxon>Senna</taxon>
    </lineage>
</organism>
<dbReference type="InterPro" id="IPR005174">
    <property type="entry name" value="KIB1-4_b-propeller"/>
</dbReference>
<dbReference type="Pfam" id="PF08613">
    <property type="entry name" value="Cyclin"/>
    <property type="match status" value="1"/>
</dbReference>
<keyword evidence="3" id="KW-0131">Cell cycle</keyword>
<evidence type="ECO:0000259" key="5">
    <source>
        <dbReference type="Pfam" id="PF03478"/>
    </source>
</evidence>
<dbReference type="InterPro" id="IPR036915">
    <property type="entry name" value="Cyclin-like_sf"/>
</dbReference>
<dbReference type="PANTHER" id="PTHR15615:SF15">
    <property type="entry name" value="CYCLIN-U2-1"/>
    <property type="match status" value="1"/>
</dbReference>